<dbReference type="Pfam" id="PF05224">
    <property type="entry name" value="NDT80_PhoG"/>
    <property type="match status" value="1"/>
</dbReference>
<feature type="compositionally biased region" description="Basic and acidic residues" evidence="3">
    <location>
        <begin position="570"/>
        <end position="586"/>
    </location>
</feature>
<evidence type="ECO:0000256" key="3">
    <source>
        <dbReference type="SAM" id="MobiDB-lite"/>
    </source>
</evidence>
<dbReference type="GO" id="GO:0000228">
    <property type="term" value="C:nuclear chromosome"/>
    <property type="evidence" value="ECO:0007669"/>
    <property type="project" value="TreeGrafter"/>
</dbReference>
<evidence type="ECO:0000259" key="4">
    <source>
        <dbReference type="PROSITE" id="PS51517"/>
    </source>
</evidence>
<feature type="compositionally biased region" description="Polar residues" evidence="3">
    <location>
        <begin position="556"/>
        <end position="567"/>
    </location>
</feature>
<feature type="compositionally biased region" description="Basic and acidic residues" evidence="3">
    <location>
        <begin position="593"/>
        <end position="604"/>
    </location>
</feature>
<feature type="region of interest" description="Disordered" evidence="3">
    <location>
        <begin position="220"/>
        <end position="283"/>
    </location>
</feature>
<dbReference type="GO" id="GO:0051321">
    <property type="term" value="P:meiotic cell cycle"/>
    <property type="evidence" value="ECO:0007669"/>
    <property type="project" value="TreeGrafter"/>
</dbReference>
<dbReference type="SUPFAM" id="SSF49417">
    <property type="entry name" value="p53-like transcription factors"/>
    <property type="match status" value="1"/>
</dbReference>
<dbReference type="GO" id="GO:0045944">
    <property type="term" value="P:positive regulation of transcription by RNA polymerase II"/>
    <property type="evidence" value="ECO:0007669"/>
    <property type="project" value="TreeGrafter"/>
</dbReference>
<evidence type="ECO:0000313" key="5">
    <source>
        <dbReference type="EMBL" id="PVH20266.1"/>
    </source>
</evidence>
<feature type="compositionally biased region" description="Polar residues" evidence="3">
    <location>
        <begin position="610"/>
        <end position="624"/>
    </location>
</feature>
<organism evidence="5 6">
    <name type="scientific">Candidozyma haemuli</name>
    <dbReference type="NCBI Taxonomy" id="45357"/>
    <lineage>
        <taxon>Eukaryota</taxon>
        <taxon>Fungi</taxon>
        <taxon>Dikarya</taxon>
        <taxon>Ascomycota</taxon>
        <taxon>Saccharomycotina</taxon>
        <taxon>Pichiomycetes</taxon>
        <taxon>Metschnikowiaceae</taxon>
        <taxon>Candidozyma</taxon>
    </lineage>
</organism>
<sequence length="709" mass="78680">MDEQKEKMDDLASLFLPDLLHPLSTITSDALVKQEDDGFHAALFQNDQPKMPSYSAGMNMQMVNSDHDHSQSSFDPDSMYTMNMATGPTPNHMANYTNQGPNMRFSPHPGPPEDFLTHTSHYQEFVPAEAAGIQPPSRYHSMQKPYLPQHVMPFQPAWSASTVIGQFDGMNYYGNISPQPPHGNPGMSMPMPVSSNDADDHSLFGVSKTATPEVLQAPMNANNASFGMRGNKVPKRDDSELESSPQVGDKSIKKQKKKPKTSKIMDADADSVPKMSDADADSVPLDKQATPATIQVDYNPGKLLKLLDLDQANDSPQVPILDHSNQPVQITFRGFIAGRFYTNDQDNFNHISATKEVPQTDKKYNAEVVSCYRRNFIHVNVNFSRSSESNLLAIPGKGVINGFRLDVLAFANGEESIPVILNTQNDAIKDKSKGYSDVVLPKRIGTSHKISVSESGGDNYFTIRRAQFKSATANSVNVSFQTFNNFSVRLIAELDQGEVIVKELKSSPIIVRGRNPSFYHKRGDVLIRPRPAVSKSSFEFSEQDVVSEETRGQDYDVNSTHHSQSFGDGSPEKEEDSQAIKAEPKDSSVSGETEDRSLGEEMQRTRSKANRQTPVPTGAGSATNLKELLDPKSFVDAEGKPTRYRYFPISNVYYLPPINVVYFPHRAHHQSIKPDSTGDANVEEEQQAITASASRRSDRKKPTSKFYFR</sequence>
<dbReference type="GO" id="GO:0003700">
    <property type="term" value="F:DNA-binding transcription factor activity"/>
    <property type="evidence" value="ECO:0007669"/>
    <property type="project" value="UniProtKB-UniRule"/>
</dbReference>
<proteinExistence type="predicted"/>
<feature type="DNA-binding region" description="NDT80" evidence="2">
    <location>
        <begin position="284"/>
        <end position="523"/>
    </location>
</feature>
<dbReference type="OrthoDB" id="4117572at2759"/>
<dbReference type="Proteomes" id="UP000244309">
    <property type="component" value="Unassembled WGS sequence"/>
</dbReference>
<dbReference type="VEuPathDB" id="FungiDB:CXQ85_002051"/>
<dbReference type="InterPro" id="IPR052605">
    <property type="entry name" value="Fungal_trans_regulator"/>
</dbReference>
<dbReference type="InterPro" id="IPR008967">
    <property type="entry name" value="p53-like_TF_DNA-bd_sf"/>
</dbReference>
<evidence type="ECO:0000256" key="2">
    <source>
        <dbReference type="PROSITE-ProRule" id="PRU00850"/>
    </source>
</evidence>
<dbReference type="GeneID" id="37007382"/>
<keyword evidence="1 2" id="KW-0238">DNA-binding</keyword>
<feature type="region of interest" description="Disordered" evidence="3">
    <location>
        <begin position="670"/>
        <end position="709"/>
    </location>
</feature>
<dbReference type="EMBL" id="PKFO01000003">
    <property type="protein sequence ID" value="PVH20266.1"/>
    <property type="molecule type" value="Genomic_DNA"/>
</dbReference>
<dbReference type="InterPro" id="IPR037141">
    <property type="entry name" value="NDT80_DNA-bd_dom_sf"/>
</dbReference>
<keyword evidence="6" id="KW-1185">Reference proteome</keyword>
<reference evidence="5 6" key="1">
    <citation type="submission" date="2017-12" db="EMBL/GenBank/DDBJ databases">
        <title>Genome Sequence of a Multidrug-Resistant Candida haemulonii Isolate from a Patient with Chronic Leg Ulcers in Israel.</title>
        <authorList>
            <person name="Chow N.A."/>
            <person name="Gade L."/>
            <person name="Batra D."/>
            <person name="Rowe L.A."/>
            <person name="Ben-Ami R."/>
            <person name="Loparev V.N."/>
            <person name="Litvintseva A.P."/>
        </authorList>
    </citation>
    <scope>NUCLEOTIDE SEQUENCE [LARGE SCALE GENOMIC DNA]</scope>
    <source>
        <strain evidence="5 6">B11899</strain>
    </source>
</reference>
<feature type="domain" description="NDT80" evidence="4">
    <location>
        <begin position="284"/>
        <end position="523"/>
    </location>
</feature>
<dbReference type="InterPro" id="IPR024061">
    <property type="entry name" value="NDT80_DNA-bd_dom"/>
</dbReference>
<name>A0A2V1ARW6_9ASCO</name>
<evidence type="ECO:0000313" key="6">
    <source>
        <dbReference type="Proteomes" id="UP000244309"/>
    </source>
</evidence>
<dbReference type="Gene3D" id="2.60.40.1390">
    <property type="entry name" value="NDT80 DNA-binding domain"/>
    <property type="match status" value="1"/>
</dbReference>
<protein>
    <recommendedName>
        <fullName evidence="4">NDT80 domain-containing protein</fullName>
    </recommendedName>
</protein>
<dbReference type="RefSeq" id="XP_025341206.1">
    <property type="nucleotide sequence ID" value="XM_025485741.1"/>
</dbReference>
<comment type="caution">
    <text evidence="5">The sequence shown here is derived from an EMBL/GenBank/DDBJ whole genome shotgun (WGS) entry which is preliminary data.</text>
</comment>
<dbReference type="PANTHER" id="PTHR35144">
    <property type="entry name" value="MEIOSIS-SPECIFIC TRANSCRIPTION FACTOR NDT80"/>
    <property type="match status" value="1"/>
</dbReference>
<accession>A0A2V1ARW6</accession>
<feature type="region of interest" description="Disordered" evidence="3">
    <location>
        <begin position="537"/>
        <end position="625"/>
    </location>
</feature>
<dbReference type="PANTHER" id="PTHR35144:SF1">
    <property type="entry name" value="PROTEIN PACG"/>
    <property type="match status" value="1"/>
</dbReference>
<feature type="compositionally biased region" description="Basic residues" evidence="3">
    <location>
        <begin position="697"/>
        <end position="709"/>
    </location>
</feature>
<dbReference type="GO" id="GO:0003677">
    <property type="term" value="F:DNA binding"/>
    <property type="evidence" value="ECO:0007669"/>
    <property type="project" value="UniProtKB-KW"/>
</dbReference>
<dbReference type="AlphaFoldDB" id="A0A2V1ARW6"/>
<evidence type="ECO:0000256" key="1">
    <source>
        <dbReference type="ARBA" id="ARBA00023125"/>
    </source>
</evidence>
<dbReference type="PROSITE" id="PS51517">
    <property type="entry name" value="NDT80"/>
    <property type="match status" value="1"/>
</dbReference>
<gene>
    <name evidence="5" type="ORF">CXQ85_002051</name>
</gene>